<reference evidence="3" key="1">
    <citation type="submission" date="2016-10" db="EMBL/GenBank/DDBJ databases">
        <authorList>
            <person name="Varghese N."/>
            <person name="Submissions S."/>
        </authorList>
    </citation>
    <scope>NUCLEOTIDE SEQUENCE [LARGE SCALE GENOMIC DNA]</scope>
    <source>
        <strain evidence="3">DSM 15310</strain>
    </source>
</reference>
<dbReference type="InterPro" id="IPR026341">
    <property type="entry name" value="T9SS_type_B"/>
</dbReference>
<dbReference type="Pfam" id="PF13585">
    <property type="entry name" value="CHU_C"/>
    <property type="match status" value="1"/>
</dbReference>
<protein>
    <submittedName>
        <fullName evidence="2">Gliding motility-associated C-terminal domain-containing protein</fullName>
    </submittedName>
</protein>
<feature type="chain" id="PRO_5011715425" evidence="1">
    <location>
        <begin position="25"/>
        <end position="652"/>
    </location>
</feature>
<name>A0A1I0JCC7_9BACT</name>
<evidence type="ECO:0000313" key="3">
    <source>
        <dbReference type="Proteomes" id="UP000198697"/>
    </source>
</evidence>
<keyword evidence="1" id="KW-0732">Signal</keyword>
<evidence type="ECO:0000256" key="1">
    <source>
        <dbReference type="SAM" id="SignalP"/>
    </source>
</evidence>
<gene>
    <name evidence="2" type="ORF">SAMN04487998_3756</name>
</gene>
<proteinExistence type="predicted"/>
<sequence length="652" mass="68792">MMKTALLLWILLLAGLLGNTAARAQAPCVSQTDAGADFAAYDAITGQLITKFLCVGRPIRLRDRSGKNLDPAQIYYRTGSTVICSGFTDTTTTFVPTTSGPLVITQNTQGGAGGNTQGIIFAKPYEVLATPVPTFEVSVCSPGLVQVTITDASYTDYLVQVGTAALVKAERGVAVSYPVSSGPNTVTVMGRNAQAGLCEGTGTKPFTPLPAPRPPVVRRLTRPAEGTVQLDFEALQPEYRYQLQVADATAPGGYRTLSPVAAGTTSLTQPAGPLPGCYRLLLQDLCQPPVFSLPSNTVCPVQLSGAATNGRNQLSWVSAGNGTYTLTRTEGSTSVVLPLPAGATSYDDAAVSCGTTYRYQLSLSSGPATSVSNEISLTALSTTPPARPQLWAGFNLKGQVELRVEVPGVAAGGQLSYQRNGAPLAATAARRLLDSLITPDPTAPLCYTVEFQDACGNRAPAGSRVCVVQLVAEPAGLNTPEIRLTWSELAVTGAAPTVPASYRVLKLAADNSVVASVPVGAALTYLDRQPDPDRQTVRYRIEATGAGLTAPSYSNVAEVARPVKLVLPTAFTPNGDGLNDVLELKGRFLDNFRFTIIDRNGQTVFQTTDRTRSWDGRIKGAAPVPGAYAWQFEALDQQGRRVKQYGTVTIIR</sequence>
<dbReference type="EMBL" id="FOHS01000008">
    <property type="protein sequence ID" value="SEU07450.1"/>
    <property type="molecule type" value="Genomic_DNA"/>
</dbReference>
<dbReference type="NCBIfam" id="TIGR04131">
    <property type="entry name" value="Bac_Flav_CTERM"/>
    <property type="match status" value="1"/>
</dbReference>
<evidence type="ECO:0000313" key="2">
    <source>
        <dbReference type="EMBL" id="SEU07450.1"/>
    </source>
</evidence>
<dbReference type="InterPro" id="IPR013783">
    <property type="entry name" value="Ig-like_fold"/>
</dbReference>
<dbReference type="Proteomes" id="UP000198697">
    <property type="component" value="Unassembled WGS sequence"/>
</dbReference>
<accession>A0A1I0JCC7</accession>
<keyword evidence="3" id="KW-1185">Reference proteome</keyword>
<feature type="signal peptide" evidence="1">
    <location>
        <begin position="1"/>
        <end position="24"/>
    </location>
</feature>
<organism evidence="2 3">
    <name type="scientific">Hymenobacter actinosclerus</name>
    <dbReference type="NCBI Taxonomy" id="82805"/>
    <lineage>
        <taxon>Bacteria</taxon>
        <taxon>Pseudomonadati</taxon>
        <taxon>Bacteroidota</taxon>
        <taxon>Cytophagia</taxon>
        <taxon>Cytophagales</taxon>
        <taxon>Hymenobacteraceae</taxon>
        <taxon>Hymenobacter</taxon>
    </lineage>
</organism>
<dbReference type="AlphaFoldDB" id="A0A1I0JCC7"/>
<dbReference type="STRING" id="82805.SAMN04487998_3756"/>
<dbReference type="Gene3D" id="2.60.40.10">
    <property type="entry name" value="Immunoglobulins"/>
    <property type="match status" value="1"/>
</dbReference>